<gene>
    <name evidence="1" type="ORF">CGS58_13180</name>
</gene>
<dbReference type="EMBL" id="NMTY01000032">
    <property type="protein sequence ID" value="PDX80171.1"/>
    <property type="molecule type" value="Genomic_DNA"/>
</dbReference>
<name>A0A2A7AMB3_9FIRM</name>
<comment type="caution">
    <text evidence="1">The sequence shown here is derived from an EMBL/GenBank/DDBJ whole genome shotgun (WGS) entry which is preliminary data.</text>
</comment>
<dbReference type="AlphaFoldDB" id="A0A2A7AMB3"/>
<reference evidence="1 2" key="1">
    <citation type="journal article" date="2017" name="Front. Microbiol.">
        <title>New Insights into the Diversity of the Genus Faecalibacterium.</title>
        <authorList>
            <person name="Benevides L."/>
            <person name="Burman S."/>
            <person name="Martin R."/>
            <person name="Robert V."/>
            <person name="Thomas M."/>
            <person name="Miquel S."/>
            <person name="Chain F."/>
            <person name="Sokol H."/>
            <person name="Bermudez-Humaran L.G."/>
            <person name="Morrison M."/>
            <person name="Langella P."/>
            <person name="Azevedo V.A."/>
            <person name="Chatel J.M."/>
            <person name="Soares S."/>
        </authorList>
    </citation>
    <scope>NUCLEOTIDE SEQUENCE [LARGE SCALE GENOMIC DNA]</scope>
    <source>
        <strain evidence="1 2">CNCM I 4575</strain>
    </source>
</reference>
<proteinExistence type="predicted"/>
<organism evidence="1 2">
    <name type="scientific">Faecalibacterium prausnitzii</name>
    <dbReference type="NCBI Taxonomy" id="853"/>
    <lineage>
        <taxon>Bacteria</taxon>
        <taxon>Bacillati</taxon>
        <taxon>Bacillota</taxon>
        <taxon>Clostridia</taxon>
        <taxon>Eubacteriales</taxon>
        <taxon>Oscillospiraceae</taxon>
        <taxon>Faecalibacterium</taxon>
    </lineage>
</organism>
<sequence length="109" mass="12434">MTTIWDGIREVLLPDIKNYLDITWADEVTDSKIWGIAVGGMSYLDSKIGTPQDYTMPGMHRDLLMDYVRYARDGAADIFENNYRHLILAAQNERRVIAYAAQTSDSTDQ</sequence>
<accession>A0A2A7AMB3</accession>
<evidence type="ECO:0000313" key="1">
    <source>
        <dbReference type="EMBL" id="PDX80171.1"/>
    </source>
</evidence>
<protein>
    <submittedName>
        <fullName evidence="1">Uncharacterized protein</fullName>
    </submittedName>
</protein>
<dbReference type="Proteomes" id="UP000220005">
    <property type="component" value="Unassembled WGS sequence"/>
</dbReference>
<dbReference type="RefSeq" id="WP_097840172.1">
    <property type="nucleotide sequence ID" value="NZ_NMTY01000032.1"/>
</dbReference>
<evidence type="ECO:0000313" key="2">
    <source>
        <dbReference type="Proteomes" id="UP000220005"/>
    </source>
</evidence>